<comment type="similarity">
    <text evidence="1">Belongs to the FldB/FldC dehydratase alpha/beta subunit family.</text>
</comment>
<dbReference type="InterPro" id="IPR047678">
    <property type="entry name" value="YjiM-like"/>
</dbReference>
<evidence type="ECO:0000313" key="2">
    <source>
        <dbReference type="EMBL" id="RRG24773.1"/>
    </source>
</evidence>
<dbReference type="AlphaFoldDB" id="A0A425Y8F5"/>
<dbReference type="InterPro" id="IPR010327">
    <property type="entry name" value="FldB/FldC_alpha/beta"/>
</dbReference>
<dbReference type="EMBL" id="QQWG01000001">
    <property type="protein sequence ID" value="RRG24773.1"/>
    <property type="molecule type" value="Genomic_DNA"/>
</dbReference>
<dbReference type="PANTHER" id="PTHR30548">
    <property type="entry name" value="2-HYDROXYGLUTARYL-COA DEHYDRATASE, D-COMPONENT-RELATED"/>
    <property type="match status" value="1"/>
</dbReference>
<name>A0A425Y8F5_9BACT</name>
<proteinExistence type="inferred from homology"/>
<protein>
    <submittedName>
        <fullName evidence="2">2-hydroxyacyl-CoA dehydratase</fullName>
    </submittedName>
</protein>
<dbReference type="Gene3D" id="3.40.50.11890">
    <property type="match status" value="1"/>
</dbReference>
<dbReference type="PANTHER" id="PTHR30548:SF1">
    <property type="entry name" value="DEHYDRATASE SUBUNIT MJ0007-RELATED"/>
    <property type="match status" value="1"/>
</dbReference>
<gene>
    <name evidence="2" type="ORF">DWB61_01820</name>
</gene>
<evidence type="ECO:0000313" key="3">
    <source>
        <dbReference type="Proteomes" id="UP000285794"/>
    </source>
</evidence>
<evidence type="ECO:0000256" key="1">
    <source>
        <dbReference type="ARBA" id="ARBA00005806"/>
    </source>
</evidence>
<comment type="caution">
    <text evidence="2">The sequence shown here is derived from an EMBL/GenBank/DDBJ whole genome shotgun (WGS) entry which is preliminary data.</text>
</comment>
<dbReference type="Gene3D" id="1.20.1270.370">
    <property type="match status" value="1"/>
</dbReference>
<keyword evidence="3" id="KW-1185">Reference proteome</keyword>
<sequence>MMADYTQMWTELGLNHDNHNALLDNLGHAYQSIFMAQEKRPEGMSYFDFVMSEAHGLRIQELREEQEAGRKIIGSFCVFVPEEIVLAAGCTAVGLCAGADFAQEEVEKVLPRNTCSLIKSFFGFKLGKVCPYMEVSDMIVGENTCDGKKKSFEIFKDMVPNFYQMDLPQTKTPMARHMLKQEFKSFIEKLEEMTGKSISLESLKQGIATVNAKRQALRRLSMLRAADPAPISGLDALLINQIAFLDNPIRFTEKVNAICDELELKVKENEGVKTAKAPRVLISGCPMAIPNWKLPSIIESTGAVIVGEESCIGERGQRNLTDDTADNLDGLIDAIVDRYLKIDCAVFTPNQERVNHIKEMSQQYNADGVIHYGLQFCQPYIMESFSVEKELEKQNISVLRLETDYSQEDMGQLSTRVEAFVEIIK</sequence>
<dbReference type="NCBIfam" id="NF040772">
    <property type="entry name" value="double_cubane"/>
    <property type="match status" value="1"/>
</dbReference>
<reference evidence="2 3" key="1">
    <citation type="submission" date="2018-07" db="EMBL/GenBank/DDBJ databases">
        <title>Draft genome sequence of Ancylomarina sp. M1P.</title>
        <authorList>
            <person name="Yadav S."/>
            <person name="Villanueva L."/>
            <person name="Damste J.S.S."/>
        </authorList>
    </citation>
    <scope>NUCLEOTIDE SEQUENCE [LARGE SCALE GENOMIC DNA]</scope>
    <source>
        <strain evidence="2 3">M1P</strain>
    </source>
</reference>
<dbReference type="Gene3D" id="3.40.50.11900">
    <property type="match status" value="1"/>
</dbReference>
<dbReference type="Pfam" id="PF06050">
    <property type="entry name" value="HGD-D"/>
    <property type="match status" value="1"/>
</dbReference>
<dbReference type="Proteomes" id="UP000285794">
    <property type="component" value="Unassembled WGS sequence"/>
</dbReference>
<accession>A0A425Y8F5</accession>
<dbReference type="OrthoDB" id="9810278at2"/>
<organism evidence="2 3">
    <name type="scientific">Ancylomarina euxinus</name>
    <dbReference type="NCBI Taxonomy" id="2283627"/>
    <lineage>
        <taxon>Bacteria</taxon>
        <taxon>Pseudomonadati</taxon>
        <taxon>Bacteroidota</taxon>
        <taxon>Bacteroidia</taxon>
        <taxon>Marinilabiliales</taxon>
        <taxon>Marinifilaceae</taxon>
        <taxon>Ancylomarina</taxon>
    </lineage>
</organism>